<keyword evidence="3" id="KW-0336">GPI-anchor</keyword>
<proteinExistence type="inferred from homology"/>
<evidence type="ECO:0000313" key="12">
    <source>
        <dbReference type="Proteomes" id="UP000504608"/>
    </source>
</evidence>
<dbReference type="FunFam" id="2.60.40.420:FF:000010">
    <property type="entry name" value="Early nodulin-like protein 1"/>
    <property type="match status" value="1"/>
</dbReference>
<protein>
    <submittedName>
        <fullName evidence="13">Mavicyanin-like</fullName>
    </submittedName>
</protein>
<evidence type="ECO:0000256" key="6">
    <source>
        <dbReference type="ARBA" id="ARBA00023157"/>
    </source>
</evidence>
<accession>A0A6J1JZ50</accession>
<dbReference type="PROSITE" id="PS51485">
    <property type="entry name" value="PHYTOCYANIN"/>
    <property type="match status" value="1"/>
</dbReference>
<feature type="transmembrane region" description="Helical" evidence="10">
    <location>
        <begin position="164"/>
        <end position="186"/>
    </location>
</feature>
<evidence type="ECO:0000256" key="8">
    <source>
        <dbReference type="ARBA" id="ARBA00023288"/>
    </source>
</evidence>
<dbReference type="InterPro" id="IPR039391">
    <property type="entry name" value="Phytocyanin-like"/>
</dbReference>
<evidence type="ECO:0000256" key="5">
    <source>
        <dbReference type="ARBA" id="ARBA00023136"/>
    </source>
</evidence>
<evidence type="ECO:0000256" key="1">
    <source>
        <dbReference type="ARBA" id="ARBA00004609"/>
    </source>
</evidence>
<dbReference type="Gene3D" id="2.60.40.420">
    <property type="entry name" value="Cupredoxins - blue copper proteins"/>
    <property type="match status" value="1"/>
</dbReference>
<dbReference type="InterPro" id="IPR003245">
    <property type="entry name" value="Phytocyanin_dom"/>
</dbReference>
<dbReference type="GeneID" id="111488727"/>
<dbReference type="PANTHER" id="PTHR33021:SF234">
    <property type="entry name" value="EARLY NODULIN-LIKE PROTEIN 7"/>
    <property type="match status" value="1"/>
</dbReference>
<keyword evidence="7" id="KW-0325">Glycoprotein</keyword>
<gene>
    <name evidence="13" type="primary">LOC111488727</name>
</gene>
<dbReference type="GO" id="GO:0009055">
    <property type="term" value="F:electron transfer activity"/>
    <property type="evidence" value="ECO:0007669"/>
    <property type="project" value="InterPro"/>
</dbReference>
<evidence type="ECO:0000256" key="10">
    <source>
        <dbReference type="SAM" id="Phobius"/>
    </source>
</evidence>
<dbReference type="OrthoDB" id="1933543at2759"/>
<evidence type="ECO:0000256" key="7">
    <source>
        <dbReference type="ARBA" id="ARBA00023180"/>
    </source>
</evidence>
<keyword evidence="2" id="KW-1003">Cell membrane</keyword>
<dbReference type="GO" id="GO:0098552">
    <property type="term" value="C:side of membrane"/>
    <property type="evidence" value="ECO:0007669"/>
    <property type="project" value="UniProtKB-KW"/>
</dbReference>
<evidence type="ECO:0000256" key="4">
    <source>
        <dbReference type="ARBA" id="ARBA00022729"/>
    </source>
</evidence>
<evidence type="ECO:0000256" key="9">
    <source>
        <dbReference type="ARBA" id="ARBA00035011"/>
    </source>
</evidence>
<comment type="subcellular location">
    <subcellularLocation>
        <location evidence="1">Cell membrane</location>
        <topology evidence="1">Lipid-anchor</topology>
        <topology evidence="1">GPI-anchor</topology>
    </subcellularLocation>
</comment>
<dbReference type="KEGG" id="cmax:111488727"/>
<keyword evidence="8" id="KW-0449">Lipoprotein</keyword>
<dbReference type="RefSeq" id="XP_022992413.1">
    <property type="nucleotide sequence ID" value="XM_023136645.1"/>
</dbReference>
<dbReference type="InterPro" id="IPR041846">
    <property type="entry name" value="ENL_dom"/>
</dbReference>
<keyword evidence="10" id="KW-0812">Transmembrane</keyword>
<dbReference type="InterPro" id="IPR008972">
    <property type="entry name" value="Cupredoxin"/>
</dbReference>
<evidence type="ECO:0000256" key="3">
    <source>
        <dbReference type="ARBA" id="ARBA00022622"/>
    </source>
</evidence>
<evidence type="ECO:0000259" key="11">
    <source>
        <dbReference type="PROSITE" id="PS51485"/>
    </source>
</evidence>
<keyword evidence="10" id="KW-1133">Transmembrane helix</keyword>
<reference evidence="13" key="1">
    <citation type="submission" date="2025-08" db="UniProtKB">
        <authorList>
            <consortium name="RefSeq"/>
        </authorList>
    </citation>
    <scope>IDENTIFICATION</scope>
    <source>
        <tissue evidence="13">Young leaves</tissue>
    </source>
</reference>
<keyword evidence="12" id="KW-1185">Reference proteome</keyword>
<dbReference type="PANTHER" id="PTHR33021">
    <property type="entry name" value="BLUE COPPER PROTEIN"/>
    <property type="match status" value="1"/>
</dbReference>
<keyword evidence="5 10" id="KW-0472">Membrane</keyword>
<dbReference type="SUPFAM" id="SSF49503">
    <property type="entry name" value="Cupredoxins"/>
    <property type="match status" value="1"/>
</dbReference>
<feature type="domain" description="Phytocyanin" evidence="11">
    <location>
        <begin position="33"/>
        <end position="135"/>
    </location>
</feature>
<comment type="similarity">
    <text evidence="9">Belongs to the early nodulin-like (ENODL) family.</text>
</comment>
<dbReference type="AlphaFoldDB" id="A0A6J1JZ50"/>
<dbReference type="Pfam" id="PF02298">
    <property type="entry name" value="Cu_bind_like"/>
    <property type="match status" value="1"/>
</dbReference>
<keyword evidence="6" id="KW-1015">Disulfide bond</keyword>
<name>A0A6J1JZ50_CUCMA</name>
<dbReference type="GO" id="GO:0005886">
    <property type="term" value="C:plasma membrane"/>
    <property type="evidence" value="ECO:0007669"/>
    <property type="project" value="UniProtKB-SubCell"/>
</dbReference>
<evidence type="ECO:0000256" key="2">
    <source>
        <dbReference type="ARBA" id="ARBA00022475"/>
    </source>
</evidence>
<evidence type="ECO:0000313" key="13">
    <source>
        <dbReference type="RefSeq" id="XP_022992413.1"/>
    </source>
</evidence>
<organism evidence="12 13">
    <name type="scientific">Cucurbita maxima</name>
    <name type="common">Pumpkin</name>
    <name type="synonym">Winter squash</name>
    <dbReference type="NCBI Taxonomy" id="3661"/>
    <lineage>
        <taxon>Eukaryota</taxon>
        <taxon>Viridiplantae</taxon>
        <taxon>Streptophyta</taxon>
        <taxon>Embryophyta</taxon>
        <taxon>Tracheophyta</taxon>
        <taxon>Spermatophyta</taxon>
        <taxon>Magnoliopsida</taxon>
        <taxon>eudicotyledons</taxon>
        <taxon>Gunneridae</taxon>
        <taxon>Pentapetalae</taxon>
        <taxon>rosids</taxon>
        <taxon>fabids</taxon>
        <taxon>Cucurbitales</taxon>
        <taxon>Cucurbitaceae</taxon>
        <taxon>Cucurbiteae</taxon>
        <taxon>Cucurbita</taxon>
    </lineage>
</organism>
<dbReference type="Proteomes" id="UP000504608">
    <property type="component" value="Unplaced"/>
</dbReference>
<dbReference type="CDD" id="cd11019">
    <property type="entry name" value="OsENODL1_like"/>
    <property type="match status" value="1"/>
</dbReference>
<feature type="transmembrane region" description="Helical" evidence="10">
    <location>
        <begin position="12"/>
        <end position="33"/>
    </location>
</feature>
<sequence length="187" mass="20464">MKTTSLPPLSVLNYMMILSTAIMAAAAVSAAAFEFKVGDEMGWQLPKPNNSEFYNYWASINRFQIGDSLSFEYNNDSVVMVEKWDYYHCNSSDPILSFDNGKGVIKLDRAGAFYFISGFPDHCKNGQRLLVQVLSPPPLQDLIGPSPEPYGDDAPSPSSNNAGVSVQIINLAVIIFPMAAVVGLLLF</sequence>
<keyword evidence="4" id="KW-0732">Signal</keyword>